<evidence type="ECO:0000313" key="3">
    <source>
        <dbReference type="EMBL" id="MBT2189394.1"/>
    </source>
</evidence>
<evidence type="ECO:0000259" key="2">
    <source>
        <dbReference type="Pfam" id="PF13628"/>
    </source>
</evidence>
<dbReference type="Gene3D" id="1.20.1260.10">
    <property type="match status" value="1"/>
</dbReference>
<dbReference type="EMBL" id="JAHGAW010000018">
    <property type="protein sequence ID" value="MBT2189394.1"/>
    <property type="molecule type" value="Genomic_DNA"/>
</dbReference>
<sequence length="174" mass="18215">MSRILIAALALGAFTASAAVSQNGATLNDAKIAHIAYTAGAIDIAAGKQALAKSNNKTVRDFASEMVRDHAAVNDQAVALLKKLGVTPESNPTSDALSKQASAETAKLSKLKGAEFDRAYLANEIAYHRTVNSALHDTLIPGASNGELKSLLSTGLTLFTEHQVHAEHLAKALR</sequence>
<reference evidence="3" key="1">
    <citation type="submission" date="2021-05" db="EMBL/GenBank/DDBJ databases">
        <title>Genome of Sphingobium sp. strain.</title>
        <authorList>
            <person name="Fan R."/>
        </authorList>
    </citation>
    <scope>NUCLEOTIDE SEQUENCE</scope>
    <source>
        <strain evidence="3">H33</strain>
    </source>
</reference>
<organism evidence="3 4">
    <name type="scientific">Sphingobium nicotianae</name>
    <dbReference type="NCBI Taxonomy" id="2782607"/>
    <lineage>
        <taxon>Bacteria</taxon>
        <taxon>Pseudomonadati</taxon>
        <taxon>Pseudomonadota</taxon>
        <taxon>Alphaproteobacteria</taxon>
        <taxon>Sphingomonadales</taxon>
        <taxon>Sphingomonadaceae</taxon>
        <taxon>Sphingobium</taxon>
    </lineage>
</organism>
<dbReference type="Pfam" id="PF13628">
    <property type="entry name" value="DUF4142"/>
    <property type="match status" value="1"/>
</dbReference>
<name>A0A9X1DGD0_9SPHN</name>
<dbReference type="PANTHER" id="PTHR38593">
    <property type="entry name" value="BLR2558 PROTEIN"/>
    <property type="match status" value="1"/>
</dbReference>
<feature type="domain" description="DUF4142" evidence="2">
    <location>
        <begin position="28"/>
        <end position="169"/>
    </location>
</feature>
<dbReference type="PANTHER" id="PTHR38593:SF1">
    <property type="entry name" value="BLR2558 PROTEIN"/>
    <property type="match status" value="1"/>
</dbReference>
<comment type="caution">
    <text evidence="3">The sequence shown here is derived from an EMBL/GenBank/DDBJ whole genome shotgun (WGS) entry which is preliminary data.</text>
</comment>
<keyword evidence="1" id="KW-0732">Signal</keyword>
<keyword evidence="4" id="KW-1185">Reference proteome</keyword>
<evidence type="ECO:0000256" key="1">
    <source>
        <dbReference type="SAM" id="SignalP"/>
    </source>
</evidence>
<dbReference type="Proteomes" id="UP001138757">
    <property type="component" value="Unassembled WGS sequence"/>
</dbReference>
<protein>
    <submittedName>
        <fullName evidence="3">DUF4142 domain-containing protein</fullName>
    </submittedName>
</protein>
<gene>
    <name evidence="3" type="ORF">KK488_20780</name>
</gene>
<proteinExistence type="predicted"/>
<evidence type="ECO:0000313" key="4">
    <source>
        <dbReference type="Proteomes" id="UP001138757"/>
    </source>
</evidence>
<accession>A0A9X1DGD0</accession>
<dbReference type="AlphaFoldDB" id="A0A9X1DGD0"/>
<dbReference type="InterPro" id="IPR012347">
    <property type="entry name" value="Ferritin-like"/>
</dbReference>
<dbReference type="InterPro" id="IPR025419">
    <property type="entry name" value="DUF4142"/>
</dbReference>
<feature type="chain" id="PRO_5040823363" evidence="1">
    <location>
        <begin position="19"/>
        <end position="174"/>
    </location>
</feature>
<dbReference type="RefSeq" id="WP_214625651.1">
    <property type="nucleotide sequence ID" value="NZ_JAHGAW010000018.1"/>
</dbReference>
<feature type="signal peptide" evidence="1">
    <location>
        <begin position="1"/>
        <end position="18"/>
    </location>
</feature>